<dbReference type="AlphaFoldDB" id="A0A2U1JLM7"/>
<dbReference type="CDD" id="cd04301">
    <property type="entry name" value="NAT_SF"/>
    <property type="match status" value="1"/>
</dbReference>
<sequence length="165" mass="18788">MITISEATARDFKTIQEIVHITWPHTYGGIISDAQIAYMLDLMYSEGALSENLNQKKHRFLLATENSDCLGFASFEHNYNNEKGTHLHKLYVLPEAQGLGVGKLLMDAVENSAKENHSIFISLFVNKFNKAIAFYQKNDFKIVSEVCLEIGQGYVMDDYKMEKQL</sequence>
<protein>
    <submittedName>
        <fullName evidence="2">GNAT family N-acetyltransferase</fullName>
    </submittedName>
</protein>
<dbReference type="PANTHER" id="PTHR43617:SF22">
    <property type="entry name" value="L-AMINO ACID N-ACETYLTRANSFERASE AAAT"/>
    <property type="match status" value="1"/>
</dbReference>
<dbReference type="PROSITE" id="PS51186">
    <property type="entry name" value="GNAT"/>
    <property type="match status" value="1"/>
</dbReference>
<evidence type="ECO:0000259" key="1">
    <source>
        <dbReference type="PROSITE" id="PS51186"/>
    </source>
</evidence>
<dbReference type="InterPro" id="IPR016181">
    <property type="entry name" value="Acyl_CoA_acyltransferase"/>
</dbReference>
<dbReference type="GO" id="GO:0016747">
    <property type="term" value="F:acyltransferase activity, transferring groups other than amino-acyl groups"/>
    <property type="evidence" value="ECO:0007669"/>
    <property type="project" value="InterPro"/>
</dbReference>
<dbReference type="Pfam" id="PF13673">
    <property type="entry name" value="Acetyltransf_10"/>
    <property type="match status" value="1"/>
</dbReference>
<name>A0A2U1JLM7_9FLAO</name>
<dbReference type="InterPro" id="IPR000182">
    <property type="entry name" value="GNAT_dom"/>
</dbReference>
<dbReference type="SUPFAM" id="SSF55729">
    <property type="entry name" value="Acyl-CoA N-acyltransferases (Nat)"/>
    <property type="match status" value="1"/>
</dbReference>
<proteinExistence type="predicted"/>
<keyword evidence="2" id="KW-0808">Transferase</keyword>
<gene>
    <name evidence="2" type="ORF">DB895_05645</name>
</gene>
<reference evidence="2 3" key="1">
    <citation type="submission" date="2018-04" db="EMBL/GenBank/DDBJ databases">
        <title>Flavobacterium sp. nov., isolated from glacier ice.</title>
        <authorList>
            <person name="Liu Q."/>
            <person name="Xin Y.-H."/>
        </authorList>
    </citation>
    <scope>NUCLEOTIDE SEQUENCE [LARGE SCALE GENOMIC DNA]</scope>
    <source>
        <strain evidence="2 3">RB1R5</strain>
    </source>
</reference>
<evidence type="ECO:0000313" key="3">
    <source>
        <dbReference type="Proteomes" id="UP000245449"/>
    </source>
</evidence>
<dbReference type="Gene3D" id="3.40.630.30">
    <property type="match status" value="1"/>
</dbReference>
<dbReference type="EMBL" id="QCZI01000005">
    <property type="protein sequence ID" value="PWA05905.1"/>
    <property type="molecule type" value="Genomic_DNA"/>
</dbReference>
<feature type="domain" description="N-acetyltransferase" evidence="1">
    <location>
        <begin position="2"/>
        <end position="165"/>
    </location>
</feature>
<comment type="caution">
    <text evidence="2">The sequence shown here is derived from an EMBL/GenBank/DDBJ whole genome shotgun (WGS) entry which is preliminary data.</text>
</comment>
<organism evidence="2 3">
    <name type="scientific">Flavobacterium psychrotolerans</name>
    <dbReference type="NCBI Taxonomy" id="2169410"/>
    <lineage>
        <taxon>Bacteria</taxon>
        <taxon>Pseudomonadati</taxon>
        <taxon>Bacteroidota</taxon>
        <taxon>Flavobacteriia</taxon>
        <taxon>Flavobacteriales</taxon>
        <taxon>Flavobacteriaceae</taxon>
        <taxon>Flavobacterium</taxon>
    </lineage>
</organism>
<dbReference type="RefSeq" id="WP_116724390.1">
    <property type="nucleotide sequence ID" value="NZ_QCZI01000005.1"/>
</dbReference>
<evidence type="ECO:0000313" key="2">
    <source>
        <dbReference type="EMBL" id="PWA05905.1"/>
    </source>
</evidence>
<accession>A0A2U1JLM7</accession>
<dbReference type="PANTHER" id="PTHR43617">
    <property type="entry name" value="L-AMINO ACID N-ACETYLTRANSFERASE"/>
    <property type="match status" value="1"/>
</dbReference>
<dbReference type="OrthoDB" id="9800604at2"/>
<dbReference type="Proteomes" id="UP000245449">
    <property type="component" value="Unassembled WGS sequence"/>
</dbReference>
<keyword evidence="3" id="KW-1185">Reference proteome</keyword>
<dbReference type="InterPro" id="IPR050276">
    <property type="entry name" value="MshD_Acetyltransferase"/>
</dbReference>